<dbReference type="InterPro" id="IPR006016">
    <property type="entry name" value="UspA"/>
</dbReference>
<dbReference type="Proteomes" id="UP001261125">
    <property type="component" value="Unassembled WGS sequence"/>
</dbReference>
<evidence type="ECO:0000313" key="4">
    <source>
        <dbReference type="Proteomes" id="UP001261125"/>
    </source>
</evidence>
<proteinExistence type="inferred from homology"/>
<dbReference type="CDD" id="cd00293">
    <property type="entry name" value="USP-like"/>
    <property type="match status" value="1"/>
</dbReference>
<name>A0ABU3SPH2_9MICO</name>
<comment type="similarity">
    <text evidence="1">Belongs to the universal stress protein A family.</text>
</comment>
<accession>A0ABU3SPH2</accession>
<dbReference type="PANTHER" id="PTHR46268:SF6">
    <property type="entry name" value="UNIVERSAL STRESS PROTEIN UP12"/>
    <property type="match status" value="1"/>
</dbReference>
<evidence type="ECO:0000256" key="1">
    <source>
        <dbReference type="ARBA" id="ARBA00008791"/>
    </source>
</evidence>
<keyword evidence="4" id="KW-1185">Reference proteome</keyword>
<gene>
    <name evidence="3" type="ORF">RWH44_13505</name>
</gene>
<evidence type="ECO:0000313" key="3">
    <source>
        <dbReference type="EMBL" id="MDU0346713.1"/>
    </source>
</evidence>
<dbReference type="SUPFAM" id="SSF52402">
    <property type="entry name" value="Adenine nucleotide alpha hydrolases-like"/>
    <property type="match status" value="2"/>
</dbReference>
<dbReference type="RefSeq" id="WP_316004975.1">
    <property type="nucleotide sequence ID" value="NZ_JAWDIT010000005.1"/>
</dbReference>
<dbReference type="EMBL" id="JAWDIT010000005">
    <property type="protein sequence ID" value="MDU0346713.1"/>
    <property type="molecule type" value="Genomic_DNA"/>
</dbReference>
<dbReference type="InterPro" id="IPR014729">
    <property type="entry name" value="Rossmann-like_a/b/a_fold"/>
</dbReference>
<dbReference type="PANTHER" id="PTHR46268">
    <property type="entry name" value="STRESS RESPONSE PROTEIN NHAX"/>
    <property type="match status" value="1"/>
</dbReference>
<protein>
    <submittedName>
        <fullName evidence="3">Universal stress protein</fullName>
    </submittedName>
</protein>
<feature type="domain" description="UspA" evidence="2">
    <location>
        <begin position="4"/>
        <end position="139"/>
    </location>
</feature>
<comment type="caution">
    <text evidence="3">The sequence shown here is derived from an EMBL/GenBank/DDBJ whole genome shotgun (WGS) entry which is preliminary data.</text>
</comment>
<sequence>MTGDRVVVGYTATDAGADALALGARLGAALGAPVHAVVVLPSPENNVSIPSAASYDRLVADTARGWLRDALARLGDPSRIRGHVRYAQAVSDGLVAAAEEFDAGVIVVGTGAGGPRGRHRLGTTAEELVHSAPVPVALAPEGARKIDPAAGLPRITAAIGTRPGAQTLLDTAIGVARRSHAPLRLLSLAGVDLPDRVDAGLTRLTGQTHAAGVLDTVRASLPDEIAAEAVVGTGDDIEDAVSRLEWQPGEIALVGSSRLAQPRRLFLGSTAGRILRALPVPMIVVPRTSEASS</sequence>
<feature type="domain" description="UspA" evidence="2">
    <location>
        <begin position="154"/>
        <end position="286"/>
    </location>
</feature>
<evidence type="ECO:0000259" key="2">
    <source>
        <dbReference type="Pfam" id="PF00582"/>
    </source>
</evidence>
<dbReference type="Gene3D" id="3.40.50.620">
    <property type="entry name" value="HUPs"/>
    <property type="match status" value="2"/>
</dbReference>
<organism evidence="3 4">
    <name type="scientific">Microbacterium phycohabitans</name>
    <dbReference type="NCBI Taxonomy" id="3075993"/>
    <lineage>
        <taxon>Bacteria</taxon>
        <taxon>Bacillati</taxon>
        <taxon>Actinomycetota</taxon>
        <taxon>Actinomycetes</taxon>
        <taxon>Micrococcales</taxon>
        <taxon>Microbacteriaceae</taxon>
        <taxon>Microbacterium</taxon>
    </lineage>
</organism>
<dbReference type="Pfam" id="PF00582">
    <property type="entry name" value="Usp"/>
    <property type="match status" value="2"/>
</dbReference>
<reference evidence="3 4" key="1">
    <citation type="submission" date="2023-09" db="EMBL/GenBank/DDBJ databases">
        <title>Microbacterium fusihabitans sp. nov., Microbacterium phycihabitans sp. nov., and Microbacterium cervinum sp. nov., isolated from dried seaweeds of beach.</title>
        <authorList>
            <person name="Lee S.D."/>
        </authorList>
    </citation>
    <scope>NUCLEOTIDE SEQUENCE [LARGE SCALE GENOMIC DNA]</scope>
    <source>
        <strain evidence="3 4">KSW2-29</strain>
    </source>
</reference>